<dbReference type="AlphaFoldDB" id="A0A914RI79"/>
<protein>
    <submittedName>
        <fullName evidence="2">Uncharacterized protein</fullName>
    </submittedName>
</protein>
<name>A0A914RI79_PAREQ</name>
<sequence length="68" mass="7564">MSEQLTALVLNRSSTEPTKHALLTAICLGSRPLVEFILSLFYEFPGEENCGLLFCEAIVFDMSIVIQI</sequence>
<proteinExistence type="predicted"/>
<keyword evidence="1" id="KW-1185">Reference proteome</keyword>
<dbReference type="WBParaSite" id="PEQ_0000145201-mRNA-1">
    <property type="protein sequence ID" value="PEQ_0000145201-mRNA-1"/>
    <property type="gene ID" value="PEQ_0000145201"/>
</dbReference>
<reference evidence="2" key="1">
    <citation type="submission" date="2022-11" db="UniProtKB">
        <authorList>
            <consortium name="WormBaseParasite"/>
        </authorList>
    </citation>
    <scope>IDENTIFICATION</scope>
</reference>
<dbReference type="Proteomes" id="UP000887564">
    <property type="component" value="Unplaced"/>
</dbReference>
<evidence type="ECO:0000313" key="2">
    <source>
        <dbReference type="WBParaSite" id="PEQ_0000145201-mRNA-1"/>
    </source>
</evidence>
<organism evidence="1 2">
    <name type="scientific">Parascaris equorum</name>
    <name type="common">Equine roundworm</name>
    <dbReference type="NCBI Taxonomy" id="6256"/>
    <lineage>
        <taxon>Eukaryota</taxon>
        <taxon>Metazoa</taxon>
        <taxon>Ecdysozoa</taxon>
        <taxon>Nematoda</taxon>
        <taxon>Chromadorea</taxon>
        <taxon>Rhabditida</taxon>
        <taxon>Spirurina</taxon>
        <taxon>Ascaridomorpha</taxon>
        <taxon>Ascaridoidea</taxon>
        <taxon>Ascarididae</taxon>
        <taxon>Parascaris</taxon>
    </lineage>
</organism>
<evidence type="ECO:0000313" key="1">
    <source>
        <dbReference type="Proteomes" id="UP000887564"/>
    </source>
</evidence>
<accession>A0A914RI79</accession>